<evidence type="ECO:0000256" key="1">
    <source>
        <dbReference type="SAM" id="MobiDB-lite"/>
    </source>
</evidence>
<protein>
    <submittedName>
        <fullName evidence="2">Uncharacterized protein</fullName>
    </submittedName>
</protein>
<dbReference type="EMBL" id="JAGTTL010000027">
    <property type="protein sequence ID" value="KAK6301147.1"/>
    <property type="molecule type" value="Genomic_DNA"/>
</dbReference>
<keyword evidence="3" id="KW-1185">Reference proteome</keyword>
<evidence type="ECO:0000313" key="3">
    <source>
        <dbReference type="Proteomes" id="UP001356427"/>
    </source>
</evidence>
<feature type="compositionally biased region" description="Basic and acidic residues" evidence="1">
    <location>
        <begin position="72"/>
        <end position="90"/>
    </location>
</feature>
<dbReference type="AlphaFoldDB" id="A0AAN8QTF1"/>
<feature type="region of interest" description="Disordered" evidence="1">
    <location>
        <begin position="53"/>
        <end position="104"/>
    </location>
</feature>
<comment type="caution">
    <text evidence="2">The sequence shown here is derived from an EMBL/GenBank/DDBJ whole genome shotgun (WGS) entry which is preliminary data.</text>
</comment>
<name>A0AAN8QTF1_9TELE</name>
<feature type="compositionally biased region" description="Basic residues" evidence="1">
    <location>
        <begin position="91"/>
        <end position="102"/>
    </location>
</feature>
<dbReference type="Proteomes" id="UP001356427">
    <property type="component" value="Unassembled WGS sequence"/>
</dbReference>
<feature type="compositionally biased region" description="Low complexity" evidence="1">
    <location>
        <begin position="1"/>
        <end position="14"/>
    </location>
</feature>
<gene>
    <name evidence="2" type="ORF">J4Q44_G00292450</name>
</gene>
<feature type="region of interest" description="Disordered" evidence="1">
    <location>
        <begin position="1"/>
        <end position="31"/>
    </location>
</feature>
<organism evidence="2 3">
    <name type="scientific">Coregonus suidteri</name>
    <dbReference type="NCBI Taxonomy" id="861788"/>
    <lineage>
        <taxon>Eukaryota</taxon>
        <taxon>Metazoa</taxon>
        <taxon>Chordata</taxon>
        <taxon>Craniata</taxon>
        <taxon>Vertebrata</taxon>
        <taxon>Euteleostomi</taxon>
        <taxon>Actinopterygii</taxon>
        <taxon>Neopterygii</taxon>
        <taxon>Teleostei</taxon>
        <taxon>Protacanthopterygii</taxon>
        <taxon>Salmoniformes</taxon>
        <taxon>Salmonidae</taxon>
        <taxon>Coregoninae</taxon>
        <taxon>Coregonus</taxon>
    </lineage>
</organism>
<reference evidence="2 3" key="1">
    <citation type="submission" date="2021-04" db="EMBL/GenBank/DDBJ databases">
        <authorList>
            <person name="De Guttry C."/>
            <person name="Zahm M."/>
            <person name="Klopp C."/>
            <person name="Cabau C."/>
            <person name="Louis A."/>
            <person name="Berthelot C."/>
            <person name="Parey E."/>
            <person name="Roest Crollius H."/>
            <person name="Montfort J."/>
            <person name="Robinson-Rechavi M."/>
            <person name="Bucao C."/>
            <person name="Bouchez O."/>
            <person name="Gislard M."/>
            <person name="Lluch J."/>
            <person name="Milhes M."/>
            <person name="Lampietro C."/>
            <person name="Lopez Roques C."/>
            <person name="Donnadieu C."/>
            <person name="Braasch I."/>
            <person name="Desvignes T."/>
            <person name="Postlethwait J."/>
            <person name="Bobe J."/>
            <person name="Wedekind C."/>
            <person name="Guiguen Y."/>
        </authorList>
    </citation>
    <scope>NUCLEOTIDE SEQUENCE [LARGE SCALE GENOMIC DNA]</scope>
    <source>
        <strain evidence="2">Cs_M1</strain>
        <tissue evidence="2">Blood</tissue>
    </source>
</reference>
<accession>A0AAN8QTF1</accession>
<evidence type="ECO:0000313" key="2">
    <source>
        <dbReference type="EMBL" id="KAK6301147.1"/>
    </source>
</evidence>
<feature type="compositionally biased region" description="Polar residues" evidence="1">
    <location>
        <begin position="58"/>
        <end position="69"/>
    </location>
</feature>
<sequence length="113" mass="12586">MNQETSVSSSLQPSSPLPLPKSLGRTSPGSPLLLGLKRVSVRLVDCRKSLEIRDSPNRHSLSRSLSSWKAKQHLDAEEAEKSLPRSEHLKKQQQRPTRKKSHCCSDCGHIVLP</sequence>
<proteinExistence type="predicted"/>